<proteinExistence type="predicted"/>
<gene>
    <name evidence="3" type="ORF">I41_02260</name>
</gene>
<dbReference type="RefSeq" id="WP_145430148.1">
    <property type="nucleotide sequence ID" value="NZ_CP036339.1"/>
</dbReference>
<dbReference type="KEGG" id="llh:I41_02260"/>
<evidence type="ECO:0000313" key="3">
    <source>
        <dbReference type="EMBL" id="QDT71071.1"/>
    </source>
</evidence>
<feature type="signal peptide" evidence="1">
    <location>
        <begin position="1"/>
        <end position="25"/>
    </location>
</feature>
<protein>
    <recommendedName>
        <fullName evidence="2">DUF1559 domain-containing protein</fullName>
    </recommendedName>
</protein>
<reference evidence="3 4" key="1">
    <citation type="submission" date="2019-02" db="EMBL/GenBank/DDBJ databases">
        <title>Deep-cultivation of Planctomycetes and their phenomic and genomic characterization uncovers novel biology.</title>
        <authorList>
            <person name="Wiegand S."/>
            <person name="Jogler M."/>
            <person name="Boedeker C."/>
            <person name="Pinto D."/>
            <person name="Vollmers J."/>
            <person name="Rivas-Marin E."/>
            <person name="Kohn T."/>
            <person name="Peeters S.H."/>
            <person name="Heuer A."/>
            <person name="Rast P."/>
            <person name="Oberbeckmann S."/>
            <person name="Bunk B."/>
            <person name="Jeske O."/>
            <person name="Meyerdierks A."/>
            <person name="Storesund J.E."/>
            <person name="Kallscheuer N."/>
            <person name="Luecker S."/>
            <person name="Lage O.M."/>
            <person name="Pohl T."/>
            <person name="Merkel B.J."/>
            <person name="Hornburger P."/>
            <person name="Mueller R.-W."/>
            <person name="Bruemmer F."/>
            <person name="Labrenz M."/>
            <person name="Spormann A.M."/>
            <person name="Op den Camp H."/>
            <person name="Overmann J."/>
            <person name="Amann R."/>
            <person name="Jetten M.S.M."/>
            <person name="Mascher T."/>
            <person name="Medema M.H."/>
            <person name="Devos D.P."/>
            <person name="Kaster A.-K."/>
            <person name="Ovreas L."/>
            <person name="Rohde M."/>
            <person name="Galperin M.Y."/>
            <person name="Jogler C."/>
        </authorList>
    </citation>
    <scope>NUCLEOTIDE SEQUENCE [LARGE SCALE GENOMIC DNA]</scope>
    <source>
        <strain evidence="3 4">I41</strain>
    </source>
</reference>
<dbReference type="OrthoDB" id="285651at2"/>
<sequence length="548" mass="59384" precursor="true">MFIGTRSLGLIACGLLLFGPQLIAAADHAAMAPYLTHDVVAIGYVDLTRVDMPAAAEELLRAGIVPEADQADAARAATELQAEVNGLRQLAVRRAYVLFRVSDVAEGGTTWIVEVERGGKATEAAKFLNDRRRQFMPPAGTPAAVVRDFLLPKEFSAVSETIVAAGTETQRARVKELVVQTASQPREESMAALAGLGDADAGLAVIGDAESRRVVREMFPQLPAPFMEINGKLLADGVRWAGAGVTLPPKFQLTITVDAASPEIARTLEQAIGNAMFVAKALLTKDAIEGPPAHQDRAKGLLPLLALVSPTVEGTGLSVTFGDDEEEVAFIRDFLPAMTQKMRDELYRKSRMNNFKQIALGLHNHESAKSTFPAGAIYDNSGKPLLSWRVQLLPYMEQMKLYNQFHLDEPWDSEHNRKLIDQMPEFYADPDPAVRAAIGDRGRTTFLAPRAEGTVFGGREGIKFGDLKDGSSQTIMVVEVVPQRAVVWTKPDDWEVDLANPLDGVKRSDRDGFVAAWGDGHASIISNGADAEEFRGNLTYDGGEAPKP</sequence>
<dbReference type="PANTHER" id="PTHR30093:SF2">
    <property type="entry name" value="TYPE II SECRETION SYSTEM PROTEIN H"/>
    <property type="match status" value="1"/>
</dbReference>
<organism evidence="3 4">
    <name type="scientific">Lacipirellula limnantheis</name>
    <dbReference type="NCBI Taxonomy" id="2528024"/>
    <lineage>
        <taxon>Bacteria</taxon>
        <taxon>Pseudomonadati</taxon>
        <taxon>Planctomycetota</taxon>
        <taxon>Planctomycetia</taxon>
        <taxon>Pirellulales</taxon>
        <taxon>Lacipirellulaceae</taxon>
        <taxon>Lacipirellula</taxon>
    </lineage>
</organism>
<evidence type="ECO:0000256" key="1">
    <source>
        <dbReference type="SAM" id="SignalP"/>
    </source>
</evidence>
<dbReference type="Pfam" id="PF07596">
    <property type="entry name" value="SBP_bac_10"/>
    <property type="match status" value="1"/>
</dbReference>
<dbReference type="EMBL" id="CP036339">
    <property type="protein sequence ID" value="QDT71071.1"/>
    <property type="molecule type" value="Genomic_DNA"/>
</dbReference>
<evidence type="ECO:0000259" key="2">
    <source>
        <dbReference type="Pfam" id="PF07596"/>
    </source>
</evidence>
<dbReference type="Proteomes" id="UP000317909">
    <property type="component" value="Chromosome"/>
</dbReference>
<feature type="chain" id="PRO_5021779493" description="DUF1559 domain-containing protein" evidence="1">
    <location>
        <begin position="26"/>
        <end position="548"/>
    </location>
</feature>
<evidence type="ECO:0000313" key="4">
    <source>
        <dbReference type="Proteomes" id="UP000317909"/>
    </source>
</evidence>
<keyword evidence="1" id="KW-0732">Signal</keyword>
<feature type="domain" description="DUF1559" evidence="2">
    <location>
        <begin position="352"/>
        <end position="496"/>
    </location>
</feature>
<dbReference type="InterPro" id="IPR011453">
    <property type="entry name" value="DUF1559"/>
</dbReference>
<dbReference type="PANTHER" id="PTHR30093">
    <property type="entry name" value="GENERAL SECRETION PATHWAY PROTEIN G"/>
    <property type="match status" value="1"/>
</dbReference>
<accession>A0A517TRR9</accession>
<name>A0A517TRR9_9BACT</name>
<dbReference type="AlphaFoldDB" id="A0A517TRR9"/>
<keyword evidence="4" id="KW-1185">Reference proteome</keyword>